<dbReference type="EMBL" id="LAZR01023079">
    <property type="protein sequence ID" value="KKL79739.1"/>
    <property type="molecule type" value="Genomic_DNA"/>
</dbReference>
<name>A0A0F9F089_9ZZZZ</name>
<protein>
    <submittedName>
        <fullName evidence="1">Uncharacterized protein</fullName>
    </submittedName>
</protein>
<evidence type="ECO:0000313" key="1">
    <source>
        <dbReference type="EMBL" id="KKL79739.1"/>
    </source>
</evidence>
<organism evidence="1">
    <name type="scientific">marine sediment metagenome</name>
    <dbReference type="NCBI Taxonomy" id="412755"/>
    <lineage>
        <taxon>unclassified sequences</taxon>
        <taxon>metagenomes</taxon>
        <taxon>ecological metagenomes</taxon>
    </lineage>
</organism>
<dbReference type="AlphaFoldDB" id="A0A0F9F089"/>
<accession>A0A0F9F089</accession>
<gene>
    <name evidence="1" type="ORF">LCGC14_2011820</name>
</gene>
<comment type="caution">
    <text evidence="1">The sequence shown here is derived from an EMBL/GenBank/DDBJ whole genome shotgun (WGS) entry which is preliminary data.</text>
</comment>
<reference evidence="1" key="1">
    <citation type="journal article" date="2015" name="Nature">
        <title>Complex archaea that bridge the gap between prokaryotes and eukaryotes.</title>
        <authorList>
            <person name="Spang A."/>
            <person name="Saw J.H."/>
            <person name="Jorgensen S.L."/>
            <person name="Zaremba-Niedzwiedzka K."/>
            <person name="Martijn J."/>
            <person name="Lind A.E."/>
            <person name="van Eijk R."/>
            <person name="Schleper C."/>
            <person name="Guy L."/>
            <person name="Ettema T.J."/>
        </authorList>
    </citation>
    <scope>NUCLEOTIDE SEQUENCE</scope>
</reference>
<sequence length="177" mass="18790">MVDPAMVTGAALGALGTLLANVKKARASAPPAGVDSAVWDMMLNSVEATAIQQGQIEQLTQSVNQLVIAMGGTPVGEDPFANTDKFTTGQLVCTTAGRGFQLDSIPIPKNKQLIVKAHPNNVGWIYLAIQQAQSQRLLISWILLPNEGVGLFLKNADAVWVQAPVVNDGVVYIVEQE</sequence>
<proteinExistence type="predicted"/>